<evidence type="ECO:0000256" key="4">
    <source>
        <dbReference type="ARBA" id="ARBA00022723"/>
    </source>
</evidence>
<comment type="function">
    <text evidence="3">Catalyzes the conversion of 3-deoxy-D-arabino-heptulosonate 7-phosphate (DAHP) to dehydroquinate (DHQ).</text>
</comment>
<reference evidence="11" key="1">
    <citation type="journal article" date="2019" name="Int. J. Syst. Evol. Microbiol.">
        <title>The Global Catalogue of Microorganisms (GCM) 10K type strain sequencing project: providing services to taxonomists for standard genome sequencing and annotation.</title>
        <authorList>
            <consortium name="The Broad Institute Genomics Platform"/>
            <consortium name="The Broad Institute Genome Sequencing Center for Infectious Disease"/>
            <person name="Wu L."/>
            <person name="Ma J."/>
        </authorList>
    </citation>
    <scope>NUCLEOTIDE SEQUENCE [LARGE SCALE GENOMIC DNA]</scope>
    <source>
        <strain evidence="11">JCM 32105</strain>
    </source>
</reference>
<evidence type="ECO:0000256" key="6">
    <source>
        <dbReference type="ARBA" id="ARBA00023239"/>
    </source>
</evidence>
<evidence type="ECO:0000313" key="11">
    <source>
        <dbReference type="Proteomes" id="UP001500067"/>
    </source>
</evidence>
<dbReference type="Proteomes" id="UP001500067">
    <property type="component" value="Unassembled WGS sequence"/>
</dbReference>
<evidence type="ECO:0000313" key="10">
    <source>
        <dbReference type="EMBL" id="GAA4463411.1"/>
    </source>
</evidence>
<proteinExistence type="predicted"/>
<dbReference type="EC" id="4.2.3.4" evidence="7"/>
<dbReference type="SUPFAM" id="SSF56796">
    <property type="entry name" value="Dehydroquinate synthase-like"/>
    <property type="match status" value="1"/>
</dbReference>
<evidence type="ECO:0000256" key="3">
    <source>
        <dbReference type="ARBA" id="ARBA00003485"/>
    </source>
</evidence>
<keyword evidence="11" id="KW-1185">Reference proteome</keyword>
<dbReference type="InterPro" id="IPR056179">
    <property type="entry name" value="DHQS_C"/>
</dbReference>
<dbReference type="EMBL" id="BAABFA010000008">
    <property type="protein sequence ID" value="GAA4463411.1"/>
    <property type="molecule type" value="Genomic_DNA"/>
</dbReference>
<evidence type="ECO:0000256" key="7">
    <source>
        <dbReference type="NCBIfam" id="TIGR01357"/>
    </source>
</evidence>
<feature type="domain" description="3-dehydroquinate synthase N-terminal" evidence="8">
    <location>
        <begin position="26"/>
        <end position="138"/>
    </location>
</feature>
<dbReference type="Pfam" id="PF24621">
    <property type="entry name" value="DHQS_C"/>
    <property type="match status" value="1"/>
</dbReference>
<keyword evidence="6" id="KW-0456">Lyase</keyword>
<protein>
    <recommendedName>
        <fullName evidence="7">3-dehydroquinate synthase</fullName>
        <ecNumber evidence="7">4.2.3.4</ecNumber>
    </recommendedName>
</protein>
<comment type="cofactor">
    <cofactor evidence="2">
        <name>Co(2+)</name>
        <dbReference type="ChEBI" id="CHEBI:48828"/>
    </cofactor>
</comment>
<sequence length="312" mass="34380">MQQAVILTDEHIAALYPHLLKDLRVITIPAGEDSKSITTIARLTKELLEIGATRDTLLIGMGGGVVTDITGFLAAVFMRGIRCGFVPTTLLAMADAAVGGKNGVNNGMYKNMIGTIRQPEFILYDIQLLQTLPQEEWSNGFAEVIKYGCIFDAGLFDELAQHDLAWYMQNNDALNKVIERCVAWKNRTVAEDEHEKGIRKLLNFGHTAGHAIEKLYALPHGKAVAIGMMIACHISEQQTGLDAATTQQLEAALQRYHLPVHMAIDTAKVMALLQTDKKRKDDSINYILLQDKGKAVIHPLRLPVIEKALASL</sequence>
<keyword evidence="5" id="KW-0520">NAD</keyword>
<evidence type="ECO:0000256" key="5">
    <source>
        <dbReference type="ARBA" id="ARBA00023027"/>
    </source>
</evidence>
<gene>
    <name evidence="10" type="ORF">GCM10023093_11790</name>
</gene>
<dbReference type="Gene3D" id="1.20.1090.10">
    <property type="entry name" value="Dehydroquinate synthase-like - alpha domain"/>
    <property type="match status" value="1"/>
</dbReference>
<evidence type="ECO:0000256" key="1">
    <source>
        <dbReference type="ARBA" id="ARBA00001911"/>
    </source>
</evidence>
<comment type="cofactor">
    <cofactor evidence="1">
        <name>NAD(+)</name>
        <dbReference type="ChEBI" id="CHEBI:57540"/>
    </cofactor>
</comment>
<accession>A0ABP8NC09</accession>
<dbReference type="InterPro" id="IPR050071">
    <property type="entry name" value="Dehydroquinate_synthase"/>
</dbReference>
<evidence type="ECO:0000259" key="9">
    <source>
        <dbReference type="Pfam" id="PF24621"/>
    </source>
</evidence>
<organism evidence="10 11">
    <name type="scientific">Nemorincola caseinilytica</name>
    <dbReference type="NCBI Taxonomy" id="2054315"/>
    <lineage>
        <taxon>Bacteria</taxon>
        <taxon>Pseudomonadati</taxon>
        <taxon>Bacteroidota</taxon>
        <taxon>Chitinophagia</taxon>
        <taxon>Chitinophagales</taxon>
        <taxon>Chitinophagaceae</taxon>
        <taxon>Nemorincola</taxon>
    </lineage>
</organism>
<comment type="caution">
    <text evidence="10">The sequence shown here is derived from an EMBL/GenBank/DDBJ whole genome shotgun (WGS) entry which is preliminary data.</text>
</comment>
<dbReference type="Pfam" id="PF01761">
    <property type="entry name" value="DHQ_synthase"/>
    <property type="match status" value="1"/>
</dbReference>
<keyword evidence="4" id="KW-0479">Metal-binding</keyword>
<name>A0ABP8NC09_9BACT</name>
<dbReference type="InterPro" id="IPR016037">
    <property type="entry name" value="DHQ_synth_AroB"/>
</dbReference>
<feature type="domain" description="3-dehydroquinate synthase C-terminal" evidence="9">
    <location>
        <begin position="140"/>
        <end position="278"/>
    </location>
</feature>
<evidence type="ECO:0000259" key="8">
    <source>
        <dbReference type="Pfam" id="PF01761"/>
    </source>
</evidence>
<dbReference type="PANTHER" id="PTHR43622">
    <property type="entry name" value="3-DEHYDROQUINATE SYNTHASE"/>
    <property type="match status" value="1"/>
</dbReference>
<dbReference type="InterPro" id="IPR030960">
    <property type="entry name" value="DHQS/DOIS_N"/>
</dbReference>
<dbReference type="CDD" id="cd08195">
    <property type="entry name" value="DHQS"/>
    <property type="match status" value="1"/>
</dbReference>
<dbReference type="Gene3D" id="3.40.50.1970">
    <property type="match status" value="1"/>
</dbReference>
<dbReference type="PANTHER" id="PTHR43622:SF1">
    <property type="entry name" value="3-DEHYDROQUINATE SYNTHASE"/>
    <property type="match status" value="1"/>
</dbReference>
<dbReference type="NCBIfam" id="TIGR01357">
    <property type="entry name" value="aroB"/>
    <property type="match status" value="1"/>
</dbReference>
<evidence type="ECO:0000256" key="2">
    <source>
        <dbReference type="ARBA" id="ARBA00001941"/>
    </source>
</evidence>